<dbReference type="InterPro" id="IPR044245">
    <property type="entry name" value="Spartan"/>
</dbReference>
<evidence type="ECO:0000259" key="17">
    <source>
        <dbReference type="SMART" id="SM00734"/>
    </source>
</evidence>
<evidence type="ECO:0000256" key="3">
    <source>
        <dbReference type="ARBA" id="ARBA00010724"/>
    </source>
</evidence>
<keyword evidence="13" id="KW-0539">Nucleus</keyword>
<evidence type="ECO:0000256" key="9">
    <source>
        <dbReference type="ARBA" id="ARBA00022801"/>
    </source>
</evidence>
<gene>
    <name evidence="18" type="ORF">yc1106_01588</name>
</gene>
<dbReference type="GO" id="GO:0004222">
    <property type="term" value="F:metalloendopeptidase activity"/>
    <property type="evidence" value="ECO:0007669"/>
    <property type="project" value="InterPro"/>
</dbReference>
<feature type="domain" description="SprT-like" evidence="16">
    <location>
        <begin position="124"/>
        <end position="304"/>
    </location>
</feature>
<keyword evidence="19" id="KW-1185">Reference proteome</keyword>
<evidence type="ECO:0000256" key="1">
    <source>
        <dbReference type="ARBA" id="ARBA00004123"/>
    </source>
</evidence>
<feature type="compositionally biased region" description="Polar residues" evidence="15">
    <location>
        <begin position="361"/>
        <end position="384"/>
    </location>
</feature>
<sequence>MLPRRTASRYAAPLAPTEAWGSGGSPSTRPTSIGRLLVVQGAAADTGTLAQPWQPYGAMRVPDASRTDTPVTTIAGVAVATSSMPVTDHDAALQAIAALEQPSPAQLDALHAITAILHNGEPFVDVHNLFALYDTLYFRNLLLSRVEVLWSPRLTLCAGICELSKDPSTGKWTRIRLKLSTPLLQYRPRSDTINTLLHEAIHAYFFVTTSWKHSRGDDGTGHGEGFQLLADAINSHGNYQVTIYHTFHDEVDSYRTHVWKCDGPCQTQPPYFGLVKRSMNRAPGKSDSWWVKHQAECGGAFTKIQEPAPTKKQLQSMSTKERAGRQKNKIDAWITTASAKQPQGSTRDSPIDLRDEKPLTGPSNTKNPASSVTQDCVSPASRATGQKRVRPDQEQAAAMPKKLLVECPICSLAMAESEINHHLDIAHC</sequence>
<name>A0A9Q8Z3T0_CURCL</name>
<reference evidence="18" key="1">
    <citation type="submission" date="2021-12" db="EMBL/GenBank/DDBJ databases">
        <title>Curvularia clavata genome.</title>
        <authorList>
            <person name="Cao Y."/>
        </authorList>
    </citation>
    <scope>NUCLEOTIDE SEQUENCE</scope>
    <source>
        <strain evidence="18">Yc1106</strain>
    </source>
</reference>
<dbReference type="AlphaFoldDB" id="A0A9Q8Z3T0"/>
<proteinExistence type="inferred from homology"/>
<keyword evidence="6" id="KW-0479">Metal-binding</keyword>
<dbReference type="GO" id="GO:0006508">
    <property type="term" value="P:proteolysis"/>
    <property type="evidence" value="ECO:0007669"/>
    <property type="project" value="UniProtKB-KW"/>
</dbReference>
<evidence type="ECO:0000313" key="18">
    <source>
        <dbReference type="EMBL" id="USP74314.1"/>
    </source>
</evidence>
<keyword evidence="11" id="KW-0482">Metalloprotease</keyword>
<dbReference type="VEuPathDB" id="FungiDB:yc1106_01588"/>
<organism evidence="18 19">
    <name type="scientific">Curvularia clavata</name>
    <dbReference type="NCBI Taxonomy" id="95742"/>
    <lineage>
        <taxon>Eukaryota</taxon>
        <taxon>Fungi</taxon>
        <taxon>Dikarya</taxon>
        <taxon>Ascomycota</taxon>
        <taxon>Pezizomycotina</taxon>
        <taxon>Dothideomycetes</taxon>
        <taxon>Pleosporomycetidae</taxon>
        <taxon>Pleosporales</taxon>
        <taxon>Pleosporineae</taxon>
        <taxon>Pleosporaceae</taxon>
        <taxon>Curvularia</taxon>
    </lineage>
</organism>
<protein>
    <recommendedName>
        <fullName evidence="14">Protein with SprT-like domain at the N terminus</fullName>
    </recommendedName>
</protein>
<evidence type="ECO:0000256" key="8">
    <source>
        <dbReference type="ARBA" id="ARBA00022771"/>
    </source>
</evidence>
<dbReference type="InterPro" id="IPR006642">
    <property type="entry name" value="Rad18_UBZ4"/>
</dbReference>
<dbReference type="PANTHER" id="PTHR21220:SF0">
    <property type="entry name" value="DNA-DEPENDENT METALLOPROTEASE SPRTN"/>
    <property type="match status" value="1"/>
</dbReference>
<dbReference type="OrthoDB" id="5236983at2759"/>
<evidence type="ECO:0000256" key="11">
    <source>
        <dbReference type="ARBA" id="ARBA00023049"/>
    </source>
</evidence>
<evidence type="ECO:0000256" key="5">
    <source>
        <dbReference type="ARBA" id="ARBA00022670"/>
    </source>
</evidence>
<accession>A0A9Q8Z3T0</accession>
<keyword evidence="9" id="KW-0378">Hydrolase</keyword>
<evidence type="ECO:0000256" key="2">
    <source>
        <dbReference type="ARBA" id="ARBA00004286"/>
    </source>
</evidence>
<evidence type="ECO:0000256" key="14">
    <source>
        <dbReference type="ARBA" id="ARBA00030396"/>
    </source>
</evidence>
<keyword evidence="7" id="KW-0227">DNA damage</keyword>
<evidence type="ECO:0000256" key="12">
    <source>
        <dbReference type="ARBA" id="ARBA00023204"/>
    </source>
</evidence>
<feature type="compositionally biased region" description="Basic and acidic residues" evidence="15">
    <location>
        <begin position="319"/>
        <end position="330"/>
    </location>
</feature>
<dbReference type="EMBL" id="CP089274">
    <property type="protein sequence ID" value="USP74314.1"/>
    <property type="molecule type" value="Genomic_DNA"/>
</dbReference>
<keyword evidence="5" id="KW-0645">Protease</keyword>
<feature type="domain" description="UBZ4-type" evidence="17">
    <location>
        <begin position="404"/>
        <end position="428"/>
    </location>
</feature>
<evidence type="ECO:0000256" key="6">
    <source>
        <dbReference type="ARBA" id="ARBA00022723"/>
    </source>
</evidence>
<keyword evidence="12" id="KW-0234">DNA repair</keyword>
<dbReference type="Pfam" id="PF22934">
    <property type="entry name" value="SPRTN_ZBD"/>
    <property type="match status" value="1"/>
</dbReference>
<feature type="region of interest" description="Disordered" evidence="15">
    <location>
        <begin position="303"/>
        <end position="395"/>
    </location>
</feature>
<evidence type="ECO:0000256" key="10">
    <source>
        <dbReference type="ARBA" id="ARBA00022833"/>
    </source>
</evidence>
<dbReference type="SMART" id="SM00731">
    <property type="entry name" value="SprT"/>
    <property type="match status" value="1"/>
</dbReference>
<comment type="similarity">
    <text evidence="3">Belongs to the Spartan family.</text>
</comment>
<keyword evidence="10" id="KW-0862">Zinc</keyword>
<comment type="subcellular location">
    <subcellularLocation>
        <location evidence="2">Chromosome</location>
    </subcellularLocation>
    <subcellularLocation>
        <location evidence="1">Nucleus</location>
    </subcellularLocation>
</comment>
<dbReference type="GO" id="GO:0006281">
    <property type="term" value="P:DNA repair"/>
    <property type="evidence" value="ECO:0007669"/>
    <property type="project" value="UniProtKB-KW"/>
</dbReference>
<dbReference type="GO" id="GO:0005634">
    <property type="term" value="C:nucleus"/>
    <property type="evidence" value="ECO:0007669"/>
    <property type="project" value="UniProtKB-SubCell"/>
</dbReference>
<dbReference type="GO" id="GO:0003697">
    <property type="term" value="F:single-stranded DNA binding"/>
    <property type="evidence" value="ECO:0007669"/>
    <property type="project" value="InterPro"/>
</dbReference>
<evidence type="ECO:0000256" key="7">
    <source>
        <dbReference type="ARBA" id="ARBA00022763"/>
    </source>
</evidence>
<dbReference type="GO" id="GO:0005694">
    <property type="term" value="C:chromosome"/>
    <property type="evidence" value="ECO:0007669"/>
    <property type="project" value="UniProtKB-SubCell"/>
</dbReference>
<evidence type="ECO:0000313" key="19">
    <source>
        <dbReference type="Proteomes" id="UP001056012"/>
    </source>
</evidence>
<dbReference type="InterPro" id="IPR055220">
    <property type="entry name" value="SPRTN_ZBD"/>
</dbReference>
<dbReference type="PANTHER" id="PTHR21220">
    <property type="entry name" value="DNA-DEPENDENT METALLOPROTEASE SPRTN"/>
    <property type="match status" value="1"/>
</dbReference>
<evidence type="ECO:0000256" key="4">
    <source>
        <dbReference type="ARBA" id="ARBA00022454"/>
    </source>
</evidence>
<feature type="compositionally biased region" description="Basic and acidic residues" evidence="15">
    <location>
        <begin position="349"/>
        <end position="358"/>
    </location>
</feature>
<dbReference type="GO" id="GO:0031593">
    <property type="term" value="F:polyubiquitin modification-dependent protein binding"/>
    <property type="evidence" value="ECO:0007669"/>
    <property type="project" value="TreeGrafter"/>
</dbReference>
<dbReference type="SMART" id="SM00734">
    <property type="entry name" value="ZnF_Rad18"/>
    <property type="match status" value="1"/>
</dbReference>
<dbReference type="InterPro" id="IPR006640">
    <property type="entry name" value="SprT-like_domain"/>
</dbReference>
<keyword evidence="8" id="KW-0863">Zinc-finger</keyword>
<evidence type="ECO:0000256" key="15">
    <source>
        <dbReference type="SAM" id="MobiDB-lite"/>
    </source>
</evidence>
<feature type="compositionally biased region" description="Polar residues" evidence="15">
    <location>
        <begin position="335"/>
        <end position="348"/>
    </location>
</feature>
<dbReference type="GO" id="GO:0008270">
    <property type="term" value="F:zinc ion binding"/>
    <property type="evidence" value="ECO:0007669"/>
    <property type="project" value="UniProtKB-KW"/>
</dbReference>
<evidence type="ECO:0000259" key="16">
    <source>
        <dbReference type="SMART" id="SM00731"/>
    </source>
</evidence>
<dbReference type="Proteomes" id="UP001056012">
    <property type="component" value="Chromosome 1"/>
</dbReference>
<evidence type="ECO:0000256" key="13">
    <source>
        <dbReference type="ARBA" id="ARBA00023242"/>
    </source>
</evidence>
<dbReference type="Pfam" id="PF10263">
    <property type="entry name" value="SprT-like"/>
    <property type="match status" value="1"/>
</dbReference>
<keyword evidence="4" id="KW-0158">Chromosome</keyword>